<dbReference type="SUPFAM" id="SSF160935">
    <property type="entry name" value="VPA0735-like"/>
    <property type="match status" value="1"/>
</dbReference>
<keyword evidence="1" id="KW-0732">Signal</keyword>
<evidence type="ECO:0000256" key="1">
    <source>
        <dbReference type="SAM" id="SignalP"/>
    </source>
</evidence>
<dbReference type="InterPro" id="IPR010621">
    <property type="entry name" value="DUF1214"/>
</dbReference>
<dbReference type="PANTHER" id="PTHR36509">
    <property type="entry name" value="BLL3101 PROTEIN"/>
    <property type="match status" value="1"/>
</dbReference>
<evidence type="ECO:0000313" key="4">
    <source>
        <dbReference type="EMBL" id="ABF12084.1"/>
    </source>
</evidence>
<dbReference type="eggNOG" id="COG5361">
    <property type="taxonomic scope" value="Bacteria"/>
</dbReference>
<evidence type="ECO:0008006" key="6">
    <source>
        <dbReference type="Google" id="ProtNLM"/>
    </source>
</evidence>
<evidence type="ECO:0000313" key="5">
    <source>
        <dbReference type="Proteomes" id="UP000002429"/>
    </source>
</evidence>
<dbReference type="EMBL" id="CP000353">
    <property type="protein sequence ID" value="ABF12084.1"/>
    <property type="molecule type" value="Genomic_DNA"/>
</dbReference>
<dbReference type="PANTHER" id="PTHR36509:SF2">
    <property type="entry name" value="BLL3101 PROTEIN"/>
    <property type="match status" value="1"/>
</dbReference>
<dbReference type="InterPro" id="IPR037050">
    <property type="entry name" value="DUF1254_sf"/>
</dbReference>
<feature type="chain" id="PRO_5004193346" description="DUF1254 domain-containing protein" evidence="1">
    <location>
        <begin position="24"/>
        <end position="348"/>
    </location>
</feature>
<keyword evidence="5" id="KW-1185">Reference proteome</keyword>
<dbReference type="InterPro" id="IPR037049">
    <property type="entry name" value="DUF1214_C_sf"/>
</dbReference>
<feature type="domain" description="DUF1254" evidence="3">
    <location>
        <begin position="61"/>
        <end position="116"/>
    </location>
</feature>
<dbReference type="Gene3D" id="2.60.40.1610">
    <property type="entry name" value="Domain of unknown function DUF1254"/>
    <property type="match status" value="1"/>
</dbReference>
<name>Q1LCP2_CUPMC</name>
<keyword evidence="4" id="KW-0614">Plasmid</keyword>
<feature type="signal peptide" evidence="1">
    <location>
        <begin position="1"/>
        <end position="23"/>
    </location>
</feature>
<dbReference type="AlphaFoldDB" id="Q1LCP2"/>
<dbReference type="Gene3D" id="2.60.120.600">
    <property type="entry name" value="Domain of unknown function DUF1214, C-terminal domain"/>
    <property type="match status" value="1"/>
</dbReference>
<dbReference type="Proteomes" id="UP000002429">
    <property type="component" value="Plasmid megaplasmid"/>
</dbReference>
<dbReference type="Pfam" id="PF06742">
    <property type="entry name" value="DUF1214"/>
    <property type="match status" value="1"/>
</dbReference>
<feature type="domain" description="DUF1214" evidence="2">
    <location>
        <begin position="246"/>
        <end position="331"/>
    </location>
</feature>
<sequence length="348" mass="37825">MKRTMISNALMGFALVGVSTTYGQIAAAQATGAPVPVTVDNFVRAESDMYIVGVAKQGGVGKLQHRREPASIDDQAVIRLNRDTLYSSGVFDLDAGPVTITMPDPGKRFMSLQVISEDHYVPNVFYGAGTHTLTRENVGTRYVAAAIRTLVNPNDSNDLKQVHALQDAIKVSQKATGKLDLPNWDHASQKKVRDALLALSATTPDFKRSFGKKGEVDPVRHLMGTAAGWGGNPDKDAIYLNITPEKNDGKTVYRVNVKDVPVDGFWSISVYNAEGYFQRNAANAYTVNNITATKNSDGSIPIQFGGCNGQLPNCLPIVPGWNYTVRLYRPHAEIVRGAWSFPQAQAVD</sequence>
<dbReference type="InterPro" id="IPR010679">
    <property type="entry name" value="DUF1254"/>
</dbReference>
<organism evidence="4 5">
    <name type="scientific">Cupriavidus metallidurans (strain ATCC 43123 / DSM 2839 / NBRC 102507 / CH34)</name>
    <name type="common">Ralstonia metallidurans</name>
    <dbReference type="NCBI Taxonomy" id="266264"/>
    <lineage>
        <taxon>Bacteria</taxon>
        <taxon>Pseudomonadati</taxon>
        <taxon>Pseudomonadota</taxon>
        <taxon>Betaproteobacteria</taxon>
        <taxon>Burkholderiales</taxon>
        <taxon>Burkholderiaceae</taxon>
        <taxon>Cupriavidus</taxon>
    </lineage>
</organism>
<evidence type="ECO:0000259" key="3">
    <source>
        <dbReference type="Pfam" id="PF06863"/>
    </source>
</evidence>
<gene>
    <name evidence="4" type="ordered locus">Rmet_5225</name>
</gene>
<dbReference type="Pfam" id="PF06863">
    <property type="entry name" value="DUF1254"/>
    <property type="match status" value="1"/>
</dbReference>
<evidence type="ECO:0000259" key="2">
    <source>
        <dbReference type="Pfam" id="PF06742"/>
    </source>
</evidence>
<reference evidence="5" key="1">
    <citation type="journal article" date="2010" name="PLoS ONE">
        <title>The complete genome sequence of Cupriavidus metallidurans strain CH34, a master survivalist in harsh and anthropogenic environments.</title>
        <authorList>
            <person name="Janssen P.J."/>
            <person name="Van Houdt R."/>
            <person name="Moors H."/>
            <person name="Monsieurs P."/>
            <person name="Morin N."/>
            <person name="Michaux A."/>
            <person name="Benotmane M.A."/>
            <person name="Leys N."/>
            <person name="Vallaeys T."/>
            <person name="Lapidus A."/>
            <person name="Monchy S."/>
            <person name="Medigue C."/>
            <person name="Taghavi S."/>
            <person name="McCorkle S."/>
            <person name="Dunn J."/>
            <person name="van der Lelie D."/>
            <person name="Mergeay M."/>
        </authorList>
    </citation>
    <scope>NUCLEOTIDE SEQUENCE [LARGE SCALE GENOMIC DNA]</scope>
    <source>
        <strain evidence="5">ATCC 43123 / DSM 2839 / NBRC 102507 / CH34</strain>
    </source>
</reference>
<dbReference type="KEGG" id="rme:Rmet_5225"/>
<protein>
    <recommendedName>
        <fullName evidence="6">DUF1254 domain-containing protein</fullName>
    </recommendedName>
</protein>
<geneLocation type="plasmid" evidence="4 5">
    <name>megaplasmid</name>
</geneLocation>
<proteinExistence type="predicted"/>
<accession>Q1LCP2</accession>
<dbReference type="HOGENOM" id="CLU_057994_1_0_4"/>